<accession>A0ABS7RQL3</accession>
<evidence type="ECO:0000313" key="6">
    <source>
        <dbReference type="Proteomes" id="UP000754710"/>
    </source>
</evidence>
<protein>
    <submittedName>
        <fullName evidence="5">BlaI/MecI/CopY family transcriptional regulator</fullName>
    </submittedName>
</protein>
<keyword evidence="2" id="KW-0805">Transcription regulation</keyword>
<dbReference type="InterPro" id="IPR005650">
    <property type="entry name" value="BlaI_family"/>
</dbReference>
<dbReference type="PIRSF" id="PIRSF019455">
    <property type="entry name" value="CopR_AtkY"/>
    <property type="match status" value="1"/>
</dbReference>
<evidence type="ECO:0000256" key="2">
    <source>
        <dbReference type="ARBA" id="ARBA00023015"/>
    </source>
</evidence>
<sequence length="126" mass="14167">MALTSRMGELERAVMDELWSVDDDGWLTVREVHERLARSRDIAYTTVMTVMDRLSKKSLVRQQRDGRAYRYQAAASRGAMTADLMRGALEEFSERDRRGALVAFVGEASPEERAALREALAALESG</sequence>
<dbReference type="RefSeq" id="WP_221025561.1">
    <property type="nucleotide sequence ID" value="NZ_JAIEZQ010000002.1"/>
</dbReference>
<keyword evidence="4" id="KW-0804">Transcription</keyword>
<dbReference type="InterPro" id="IPR036388">
    <property type="entry name" value="WH-like_DNA-bd_sf"/>
</dbReference>
<organism evidence="5 6">
    <name type="scientific">Nocardioides jiangsuensis</name>
    <dbReference type="NCBI Taxonomy" id="2866161"/>
    <lineage>
        <taxon>Bacteria</taxon>
        <taxon>Bacillati</taxon>
        <taxon>Actinomycetota</taxon>
        <taxon>Actinomycetes</taxon>
        <taxon>Propionibacteriales</taxon>
        <taxon>Nocardioidaceae</taxon>
        <taxon>Nocardioides</taxon>
    </lineage>
</organism>
<evidence type="ECO:0000256" key="4">
    <source>
        <dbReference type="ARBA" id="ARBA00023163"/>
    </source>
</evidence>
<dbReference type="Pfam" id="PF03965">
    <property type="entry name" value="Penicillinase_R"/>
    <property type="match status" value="1"/>
</dbReference>
<dbReference type="InterPro" id="IPR036390">
    <property type="entry name" value="WH_DNA-bd_sf"/>
</dbReference>
<reference evidence="5 6" key="1">
    <citation type="submission" date="2021-08" db="EMBL/GenBank/DDBJ databases">
        <title>Nocardioides bacterium WL0053 sp. nov., isolated from the sediment.</title>
        <authorList>
            <person name="Wang L."/>
            <person name="Zhang D."/>
            <person name="Zhang A."/>
        </authorList>
    </citation>
    <scope>NUCLEOTIDE SEQUENCE [LARGE SCALE GENOMIC DNA]</scope>
    <source>
        <strain evidence="5 6">WL0053</strain>
    </source>
</reference>
<keyword evidence="3" id="KW-0238">DNA-binding</keyword>
<dbReference type="Gene3D" id="1.10.10.10">
    <property type="entry name" value="Winged helix-like DNA-binding domain superfamily/Winged helix DNA-binding domain"/>
    <property type="match status" value="1"/>
</dbReference>
<comment type="similarity">
    <text evidence="1">Belongs to the BlaI transcriptional regulatory family.</text>
</comment>
<dbReference type="EMBL" id="JAIEZQ010000002">
    <property type="protein sequence ID" value="MBY9075862.1"/>
    <property type="molecule type" value="Genomic_DNA"/>
</dbReference>
<proteinExistence type="inferred from homology"/>
<comment type="caution">
    <text evidence="5">The sequence shown here is derived from an EMBL/GenBank/DDBJ whole genome shotgun (WGS) entry which is preliminary data.</text>
</comment>
<evidence type="ECO:0000256" key="3">
    <source>
        <dbReference type="ARBA" id="ARBA00023125"/>
    </source>
</evidence>
<dbReference type="Proteomes" id="UP000754710">
    <property type="component" value="Unassembled WGS sequence"/>
</dbReference>
<name>A0ABS7RQL3_9ACTN</name>
<evidence type="ECO:0000256" key="1">
    <source>
        <dbReference type="ARBA" id="ARBA00011046"/>
    </source>
</evidence>
<evidence type="ECO:0000313" key="5">
    <source>
        <dbReference type="EMBL" id="MBY9075862.1"/>
    </source>
</evidence>
<dbReference type="SUPFAM" id="SSF46785">
    <property type="entry name" value="Winged helix' DNA-binding domain"/>
    <property type="match status" value="1"/>
</dbReference>
<gene>
    <name evidence="5" type="ORF">K1X13_13600</name>
</gene>
<keyword evidence="6" id="KW-1185">Reference proteome</keyword>
<dbReference type="Gene3D" id="6.10.140.850">
    <property type="match status" value="1"/>
</dbReference>